<dbReference type="Proteomes" id="UP000321899">
    <property type="component" value="Unassembled WGS sequence"/>
</dbReference>
<organism evidence="1 2">
    <name type="scientific">Desulfobotulus mexicanus</name>
    <dbReference type="NCBI Taxonomy" id="2586642"/>
    <lineage>
        <taxon>Bacteria</taxon>
        <taxon>Pseudomonadati</taxon>
        <taxon>Thermodesulfobacteriota</taxon>
        <taxon>Desulfobacteria</taxon>
        <taxon>Desulfobacterales</taxon>
        <taxon>Desulfobacteraceae</taxon>
        <taxon>Desulfobotulus</taxon>
    </lineage>
</organism>
<keyword evidence="2" id="KW-1185">Reference proteome</keyword>
<dbReference type="EMBL" id="VDMB01000039">
    <property type="protein sequence ID" value="TYT73259.1"/>
    <property type="molecule type" value="Genomic_DNA"/>
</dbReference>
<sequence length="105" mass="11419">MALERWAIPEFPVFEEEYPLVTAPSDKQTLALSFFVSNYSDTASARIDFFHRDGGGNLLFRWAITLAETDSPFALDTIFVLAPGDSLSAASSLKDVAVLVSGDLS</sequence>
<reference evidence="1 2" key="1">
    <citation type="submission" date="2019-06" db="EMBL/GenBank/DDBJ databases">
        <title>Desulfobotulus mexicanus sp. nov., a novel sulfate-reducing bacterium isolated from the sediment of an alkaline crater lake in Mexico.</title>
        <authorList>
            <person name="Hirschler-Rea A."/>
        </authorList>
    </citation>
    <scope>NUCLEOTIDE SEQUENCE [LARGE SCALE GENOMIC DNA]</scope>
    <source>
        <strain evidence="1 2">PAR22N</strain>
    </source>
</reference>
<evidence type="ECO:0000313" key="1">
    <source>
        <dbReference type="EMBL" id="TYT73259.1"/>
    </source>
</evidence>
<evidence type="ECO:0000313" key="2">
    <source>
        <dbReference type="Proteomes" id="UP000321899"/>
    </source>
</evidence>
<name>A0A5S5MC75_9BACT</name>
<protein>
    <submittedName>
        <fullName evidence="1">Uncharacterized protein</fullName>
    </submittedName>
</protein>
<comment type="caution">
    <text evidence="1">The sequence shown here is derived from an EMBL/GenBank/DDBJ whole genome shotgun (WGS) entry which is preliminary data.</text>
</comment>
<dbReference type="RefSeq" id="WP_139450880.1">
    <property type="nucleotide sequence ID" value="NZ_VDMB01000039.1"/>
</dbReference>
<dbReference type="AlphaFoldDB" id="A0A5S5MC75"/>
<accession>A0A5S5MC75</accession>
<gene>
    <name evidence="1" type="ORF">FIM25_16095</name>
</gene>
<proteinExistence type="predicted"/>